<feature type="transmembrane region" description="Helical" evidence="6">
    <location>
        <begin position="251"/>
        <end position="274"/>
    </location>
</feature>
<keyword evidence="8" id="KW-1185">Reference proteome</keyword>
<feature type="transmembrane region" description="Helical" evidence="6">
    <location>
        <begin position="286"/>
        <end position="316"/>
    </location>
</feature>
<evidence type="ECO:0000256" key="4">
    <source>
        <dbReference type="ARBA" id="ARBA00022989"/>
    </source>
</evidence>
<feature type="transmembrane region" description="Helical" evidence="6">
    <location>
        <begin position="124"/>
        <end position="143"/>
    </location>
</feature>
<evidence type="ECO:0000256" key="1">
    <source>
        <dbReference type="ARBA" id="ARBA00004651"/>
    </source>
</evidence>
<feature type="transmembrane region" description="Helical" evidence="6">
    <location>
        <begin position="93"/>
        <end position="112"/>
    </location>
</feature>
<keyword evidence="4 6" id="KW-1133">Transmembrane helix</keyword>
<feature type="transmembrane region" description="Helical" evidence="6">
    <location>
        <begin position="328"/>
        <end position="349"/>
    </location>
</feature>
<evidence type="ECO:0000256" key="2">
    <source>
        <dbReference type="ARBA" id="ARBA00022475"/>
    </source>
</evidence>
<proteinExistence type="predicted"/>
<dbReference type="InterPro" id="IPR050833">
    <property type="entry name" value="Poly_Biosynth_Transport"/>
</dbReference>
<dbReference type="Proteomes" id="UP000198832">
    <property type="component" value="Unassembled WGS sequence"/>
</dbReference>
<gene>
    <name evidence="7" type="ORF">SAMN04487968_103129</name>
</gene>
<dbReference type="STRING" id="574651.SAMN04487968_103129"/>
<dbReference type="GO" id="GO:0005886">
    <property type="term" value="C:plasma membrane"/>
    <property type="evidence" value="ECO:0007669"/>
    <property type="project" value="UniProtKB-SubCell"/>
</dbReference>
<protein>
    <submittedName>
        <fullName evidence="7">Membrane protein involved in the export of O-antigen and teichoic acid</fullName>
    </submittedName>
</protein>
<keyword evidence="5 6" id="KW-0472">Membrane</keyword>
<keyword evidence="2" id="KW-1003">Cell membrane</keyword>
<feature type="transmembrane region" description="Helical" evidence="6">
    <location>
        <begin position="51"/>
        <end position="72"/>
    </location>
</feature>
<dbReference type="InterPro" id="IPR002797">
    <property type="entry name" value="Polysacc_synth"/>
</dbReference>
<name>A0A1I1FV10_9ACTN</name>
<feature type="transmembrane region" description="Helical" evidence="6">
    <location>
        <begin position="380"/>
        <end position="401"/>
    </location>
</feature>
<feature type="transmembrane region" description="Helical" evidence="6">
    <location>
        <begin position="220"/>
        <end position="239"/>
    </location>
</feature>
<dbReference type="EMBL" id="FOLB01000003">
    <property type="protein sequence ID" value="SFC02866.1"/>
    <property type="molecule type" value="Genomic_DNA"/>
</dbReference>
<dbReference type="Pfam" id="PF01943">
    <property type="entry name" value="Polysacc_synt"/>
    <property type="match status" value="1"/>
</dbReference>
<evidence type="ECO:0000313" key="7">
    <source>
        <dbReference type="EMBL" id="SFC02866.1"/>
    </source>
</evidence>
<comment type="subcellular location">
    <subcellularLocation>
        <location evidence="1">Cell membrane</location>
        <topology evidence="1">Multi-pass membrane protein</topology>
    </subcellularLocation>
</comment>
<organism evidence="7 8">
    <name type="scientific">Nocardioides terrae</name>
    <dbReference type="NCBI Taxonomy" id="574651"/>
    <lineage>
        <taxon>Bacteria</taxon>
        <taxon>Bacillati</taxon>
        <taxon>Actinomycetota</taxon>
        <taxon>Actinomycetes</taxon>
        <taxon>Propionibacteriales</taxon>
        <taxon>Nocardioidaceae</taxon>
        <taxon>Nocardioides</taxon>
    </lineage>
</organism>
<feature type="transmembrane region" description="Helical" evidence="6">
    <location>
        <begin position="356"/>
        <end position="374"/>
    </location>
</feature>
<dbReference type="PANTHER" id="PTHR30250">
    <property type="entry name" value="PST FAMILY PREDICTED COLANIC ACID TRANSPORTER"/>
    <property type="match status" value="1"/>
</dbReference>
<evidence type="ECO:0000256" key="6">
    <source>
        <dbReference type="SAM" id="Phobius"/>
    </source>
</evidence>
<evidence type="ECO:0000313" key="8">
    <source>
        <dbReference type="Proteomes" id="UP000198832"/>
    </source>
</evidence>
<feature type="transmembrane region" description="Helical" evidence="6">
    <location>
        <begin position="155"/>
        <end position="174"/>
    </location>
</feature>
<dbReference type="PANTHER" id="PTHR30250:SF11">
    <property type="entry name" value="O-ANTIGEN TRANSPORTER-RELATED"/>
    <property type="match status" value="1"/>
</dbReference>
<feature type="transmembrane region" description="Helical" evidence="6">
    <location>
        <begin position="180"/>
        <end position="200"/>
    </location>
</feature>
<feature type="transmembrane region" description="Helical" evidence="6">
    <location>
        <begin position="20"/>
        <end position="39"/>
    </location>
</feature>
<dbReference type="AlphaFoldDB" id="A0A1I1FV10"/>
<evidence type="ECO:0000256" key="3">
    <source>
        <dbReference type="ARBA" id="ARBA00022692"/>
    </source>
</evidence>
<dbReference type="RefSeq" id="WP_245750149.1">
    <property type="nucleotide sequence ID" value="NZ_FOLB01000003.1"/>
</dbReference>
<keyword evidence="3 6" id="KW-0812">Transmembrane</keyword>
<evidence type="ECO:0000256" key="5">
    <source>
        <dbReference type="ARBA" id="ARBA00023136"/>
    </source>
</evidence>
<reference evidence="7 8" key="1">
    <citation type="submission" date="2016-10" db="EMBL/GenBank/DDBJ databases">
        <authorList>
            <person name="de Groot N.N."/>
        </authorList>
    </citation>
    <scope>NUCLEOTIDE SEQUENCE [LARGE SCALE GENOMIC DNA]</scope>
    <source>
        <strain evidence="7 8">CGMCC 1.7056</strain>
    </source>
</reference>
<accession>A0A1I1FV10</accession>
<sequence length="411" mass="43441">MTTAASPPSRLGRLLDRGGVIAIAIMVMNVATYAFQMVAARLMGPNQYGSLASLLALMMIVAVLQLGLQATAARRIAASPDDVGRVERGILRLAYRSSLLLCGLLLLLSPAVERLLRLDSIYPAILVALGAIPMTVMGAQAGILQGERRWRPLALLYLAAGAPRFVIGFAALLVRPTEGSAMAAVALSNFAPVVVGWFALRHGNRAEDPESLKPLVSEIWHGSFALLAFFALSNIDILIARNVLSDHNSGLYAAGLILTKAVLFLPQFVTVVAFPAMSATDSRRRALLGSLGFVAGLGLICVAGAAVLSALAMVFVGGHAYDDVQGRLWLFALLGTLLSSLQLLVYAVLARQSRRSAYLVWAAVVVVAAVGSQVGSLTGLVVLVCVTDAVLLSILLTHSLWRMKDDPAPAR</sequence>